<proteinExistence type="predicted"/>
<dbReference type="AlphaFoldDB" id="U2YM92"/>
<feature type="transmembrane region" description="Helical" evidence="6">
    <location>
        <begin position="285"/>
        <end position="306"/>
    </location>
</feature>
<feature type="transmembrane region" description="Helical" evidence="6">
    <location>
        <begin position="377"/>
        <end position="398"/>
    </location>
</feature>
<dbReference type="PANTHER" id="PTHR23505">
    <property type="entry name" value="SPINSTER"/>
    <property type="match status" value="1"/>
</dbReference>
<gene>
    <name evidence="8" type="ORF">NT2_06_02500</name>
</gene>
<keyword evidence="2" id="KW-0813">Transport</keyword>
<dbReference type="InterPro" id="IPR020846">
    <property type="entry name" value="MFS_dom"/>
</dbReference>
<keyword evidence="4 6" id="KW-1133">Transmembrane helix</keyword>
<evidence type="ECO:0000256" key="2">
    <source>
        <dbReference type="ARBA" id="ARBA00022448"/>
    </source>
</evidence>
<evidence type="ECO:0000256" key="3">
    <source>
        <dbReference type="ARBA" id="ARBA00022692"/>
    </source>
</evidence>
<keyword evidence="9" id="KW-1185">Reference proteome</keyword>
<feature type="transmembrane region" description="Helical" evidence="6">
    <location>
        <begin position="190"/>
        <end position="212"/>
    </location>
</feature>
<dbReference type="Pfam" id="PF07690">
    <property type="entry name" value="MFS_1"/>
    <property type="match status" value="1"/>
</dbReference>
<feature type="transmembrane region" description="Helical" evidence="6">
    <location>
        <begin position="418"/>
        <end position="436"/>
    </location>
</feature>
<evidence type="ECO:0000256" key="5">
    <source>
        <dbReference type="ARBA" id="ARBA00023136"/>
    </source>
</evidence>
<feature type="transmembrane region" description="Helical" evidence="6">
    <location>
        <begin position="318"/>
        <end position="338"/>
    </location>
</feature>
<dbReference type="PANTHER" id="PTHR23505:SF79">
    <property type="entry name" value="PROTEIN SPINSTER"/>
    <property type="match status" value="1"/>
</dbReference>
<protein>
    <submittedName>
        <fullName evidence="8">Putative major facilitator superfamily transporter</fullName>
    </submittedName>
</protein>
<evidence type="ECO:0000256" key="4">
    <source>
        <dbReference type="ARBA" id="ARBA00022989"/>
    </source>
</evidence>
<keyword evidence="3 6" id="KW-0812">Transmembrane</keyword>
<evidence type="ECO:0000313" key="9">
    <source>
        <dbReference type="Proteomes" id="UP000016568"/>
    </source>
</evidence>
<keyword evidence="5 6" id="KW-0472">Membrane</keyword>
<feature type="domain" description="Major facilitator superfamily (MFS) profile" evidence="7">
    <location>
        <begin position="36"/>
        <end position="442"/>
    </location>
</feature>
<sequence>MGIAVLMNDGAADAGASSDLTVEDAKPAGTAKRTLMLIMLTLIYSLNYLDRQIVLILQEPIKHEFVLKDWQLGLLTGGSISLFYTAMGIPLARWIDSGIHRVRMIGAITVLWSILTAVGGVTRNYWQLFFARVGVGMAESGFAPAAHSLLSDLYPADKRPSAMGVFATGIPIGIMLGLMAGGFIAQHYNWRMALLIVGLPGVMIGLLFVILAREPKRGAAESGGATLETDSLSFREAVAALWRTSAYVQVILASAAASFAQMGITAWLPSYLIRVHGMSLSEVGLGMGVLMGASGLVGTAFGGWLAMRLGRRGMDAMLWAPIIGLTLSIPLFVMAFMAESGASTLWLLAMPMLLVAFWTAPSIAVTQSLAPVATRATASAVYIVTCNIIGVALGPIFAGIMSDVFHGMTGDPARGLQLSLMCLAVIMLWSVVHWIIAARRLRKDRIAV</sequence>
<evidence type="ECO:0000259" key="7">
    <source>
        <dbReference type="PROSITE" id="PS50850"/>
    </source>
</evidence>
<evidence type="ECO:0000313" key="8">
    <source>
        <dbReference type="EMBL" id="GAD49810.1"/>
    </source>
</evidence>
<dbReference type="GO" id="GO:0016020">
    <property type="term" value="C:membrane"/>
    <property type="evidence" value="ECO:0007669"/>
    <property type="project" value="UniProtKB-SubCell"/>
</dbReference>
<dbReference type="Proteomes" id="UP000016568">
    <property type="component" value="Unassembled WGS sequence"/>
</dbReference>
<dbReference type="EMBL" id="BASZ01000006">
    <property type="protein sequence ID" value="GAD49810.1"/>
    <property type="molecule type" value="Genomic_DNA"/>
</dbReference>
<feature type="transmembrane region" description="Helical" evidence="6">
    <location>
        <begin position="104"/>
        <end position="122"/>
    </location>
</feature>
<comment type="caution">
    <text evidence="8">The sequence shown here is derived from an EMBL/GenBank/DDBJ whole genome shotgun (WGS) entry which is preliminary data.</text>
</comment>
<feature type="transmembrane region" description="Helical" evidence="6">
    <location>
        <begin position="162"/>
        <end position="184"/>
    </location>
</feature>
<comment type="subcellular location">
    <subcellularLocation>
        <location evidence="1">Membrane</location>
        <topology evidence="1">Multi-pass membrane protein</topology>
    </subcellularLocation>
</comment>
<dbReference type="Gene3D" id="1.20.1250.20">
    <property type="entry name" value="MFS general substrate transporter like domains"/>
    <property type="match status" value="2"/>
</dbReference>
<evidence type="ECO:0000256" key="6">
    <source>
        <dbReference type="SAM" id="Phobius"/>
    </source>
</evidence>
<accession>U2YM92</accession>
<reference evidence="8 9" key="1">
    <citation type="submission" date="2013-09" db="EMBL/GenBank/DDBJ databases">
        <title>Whole genome shotgun sequence of Novosphingobium tardaugens NBRC 16725.</title>
        <authorList>
            <person name="Isaki S."/>
            <person name="Hosoyama A."/>
            <person name="Tsuchikane K."/>
            <person name="Katsumata H."/>
            <person name="Ando Y."/>
            <person name="Yamazaki S."/>
            <person name="Fujita N."/>
        </authorList>
    </citation>
    <scope>NUCLEOTIDE SEQUENCE [LARGE SCALE GENOMIC DNA]</scope>
    <source>
        <strain evidence="8 9">NBRC 16725</strain>
    </source>
</reference>
<evidence type="ECO:0000256" key="1">
    <source>
        <dbReference type="ARBA" id="ARBA00004141"/>
    </source>
</evidence>
<dbReference type="CDD" id="cd17328">
    <property type="entry name" value="MFS_spinster_like"/>
    <property type="match status" value="1"/>
</dbReference>
<dbReference type="InterPro" id="IPR044770">
    <property type="entry name" value="MFS_spinster-like"/>
</dbReference>
<dbReference type="eggNOG" id="COG2271">
    <property type="taxonomic scope" value="Bacteria"/>
</dbReference>
<feature type="transmembrane region" description="Helical" evidence="6">
    <location>
        <begin position="70"/>
        <end position="92"/>
    </location>
</feature>
<organism evidence="8 9">
    <name type="scientific">Caenibius tardaugens NBRC 16725</name>
    <dbReference type="NCBI Taxonomy" id="1219035"/>
    <lineage>
        <taxon>Bacteria</taxon>
        <taxon>Pseudomonadati</taxon>
        <taxon>Pseudomonadota</taxon>
        <taxon>Alphaproteobacteria</taxon>
        <taxon>Sphingomonadales</taxon>
        <taxon>Erythrobacteraceae</taxon>
        <taxon>Caenibius</taxon>
    </lineage>
</organism>
<dbReference type="InterPro" id="IPR036259">
    <property type="entry name" value="MFS_trans_sf"/>
</dbReference>
<feature type="transmembrane region" description="Helical" evidence="6">
    <location>
        <begin position="250"/>
        <end position="273"/>
    </location>
</feature>
<dbReference type="InterPro" id="IPR011701">
    <property type="entry name" value="MFS"/>
</dbReference>
<dbReference type="PROSITE" id="PS50850">
    <property type="entry name" value="MFS"/>
    <property type="match status" value="1"/>
</dbReference>
<dbReference type="GO" id="GO:0022857">
    <property type="term" value="F:transmembrane transporter activity"/>
    <property type="evidence" value="ECO:0007669"/>
    <property type="project" value="InterPro"/>
</dbReference>
<feature type="transmembrane region" description="Helical" evidence="6">
    <location>
        <begin position="344"/>
        <end position="365"/>
    </location>
</feature>
<name>U2YM92_9SPHN</name>
<dbReference type="SUPFAM" id="SSF103473">
    <property type="entry name" value="MFS general substrate transporter"/>
    <property type="match status" value="1"/>
</dbReference>